<keyword evidence="3" id="KW-1185">Reference proteome</keyword>
<feature type="compositionally biased region" description="Basic and acidic residues" evidence="1">
    <location>
        <begin position="430"/>
        <end position="472"/>
    </location>
</feature>
<reference evidence="2" key="1">
    <citation type="submission" date="2022-10" db="EMBL/GenBank/DDBJ databases">
        <title>Culturing micro-colonial fungi from biological soil crusts in the Mojave desert and describing Neophaeococcomyces mojavensis, and introducing the new genera and species Taxawa tesnikishii.</title>
        <authorList>
            <person name="Kurbessoian T."/>
            <person name="Stajich J.E."/>
        </authorList>
    </citation>
    <scope>NUCLEOTIDE SEQUENCE</scope>
    <source>
        <strain evidence="2">TK_35</strain>
    </source>
</reference>
<feature type="compositionally biased region" description="Basic residues" evidence="1">
    <location>
        <begin position="370"/>
        <end position="379"/>
    </location>
</feature>
<comment type="caution">
    <text evidence="2">The sequence shown here is derived from an EMBL/GenBank/DDBJ whole genome shotgun (WGS) entry which is preliminary data.</text>
</comment>
<gene>
    <name evidence="2" type="ORF">H2204_010125</name>
</gene>
<feature type="region of interest" description="Disordered" evidence="1">
    <location>
        <begin position="361"/>
        <end position="472"/>
    </location>
</feature>
<dbReference type="Proteomes" id="UP001172681">
    <property type="component" value="Unassembled WGS sequence"/>
</dbReference>
<name>A0AA38XWW6_9EURO</name>
<feature type="compositionally biased region" description="Basic and acidic residues" evidence="1">
    <location>
        <begin position="395"/>
        <end position="412"/>
    </location>
</feature>
<evidence type="ECO:0000313" key="2">
    <source>
        <dbReference type="EMBL" id="KAJ9626173.1"/>
    </source>
</evidence>
<organism evidence="2 3">
    <name type="scientific">Knufia peltigerae</name>
    <dbReference type="NCBI Taxonomy" id="1002370"/>
    <lineage>
        <taxon>Eukaryota</taxon>
        <taxon>Fungi</taxon>
        <taxon>Dikarya</taxon>
        <taxon>Ascomycota</taxon>
        <taxon>Pezizomycotina</taxon>
        <taxon>Eurotiomycetes</taxon>
        <taxon>Chaetothyriomycetidae</taxon>
        <taxon>Chaetothyriales</taxon>
        <taxon>Trichomeriaceae</taxon>
        <taxon>Knufia</taxon>
    </lineage>
</organism>
<dbReference type="AlphaFoldDB" id="A0AA38XWW6"/>
<accession>A0AA38XWW6</accession>
<evidence type="ECO:0000313" key="3">
    <source>
        <dbReference type="Proteomes" id="UP001172681"/>
    </source>
</evidence>
<dbReference type="EMBL" id="JAPDRN010000083">
    <property type="protein sequence ID" value="KAJ9626173.1"/>
    <property type="molecule type" value="Genomic_DNA"/>
</dbReference>
<feature type="compositionally biased region" description="Basic residues" evidence="1">
    <location>
        <begin position="413"/>
        <end position="429"/>
    </location>
</feature>
<protein>
    <submittedName>
        <fullName evidence="2">Uncharacterized protein</fullName>
    </submittedName>
</protein>
<proteinExistence type="predicted"/>
<evidence type="ECO:0000256" key="1">
    <source>
        <dbReference type="SAM" id="MobiDB-lite"/>
    </source>
</evidence>
<sequence length="472" mass="54538">MSGDTLLDDALFFPDTHRLSREGNEDNFDTDAWDDEVLDVIDKARQTHAVNRSVHYFLEYHKQDFLELLERQVNLIKTRSPVLKHNRITIYDKALLNLTRSGRDLDEPAAIVVFCEEYLGISIGAAHEPAADVTNALGRAIELRSAVIRDAPDRATSYQRSPAPEPEQPAMLDERQPHMQVVDAQVTRLWQVYEQAKADFYAVPNREGQELTDAAKFLRDTAENALQYLADKGVDPDAMAELQSTFNMAKATVVSLTGGRKRKFDIVDQLQPAPRGPEADIEMVPTGPYGFDTFEALPPPPAAPAEYAPSYRRRRFDPRREVVNLDNREMSEIAAGQHYHHFQKSPDSECGAAGGGRYPSYGGEWETGRDRHRSHRHGHGHGERERSRSRRHKDHAVWEGGRERERERERDHYHHSHHQHHRHHSHRRSRSEEEDKYWRRAETPPYDRHRSRERAGPYHNKREVDSYKPSRK</sequence>